<dbReference type="GO" id="GO:0016887">
    <property type="term" value="F:ATP hydrolysis activity"/>
    <property type="evidence" value="ECO:0007669"/>
    <property type="project" value="InterPro"/>
</dbReference>
<dbReference type="InterPro" id="IPR047854">
    <property type="entry name" value="RFC_lid"/>
</dbReference>
<evidence type="ECO:0000256" key="8">
    <source>
        <dbReference type="SAM" id="MobiDB-lite"/>
    </source>
</evidence>
<dbReference type="GO" id="GO:0005524">
    <property type="term" value="F:ATP binding"/>
    <property type="evidence" value="ECO:0007669"/>
    <property type="project" value="UniProtKB-UniRule"/>
</dbReference>
<evidence type="ECO:0000313" key="10">
    <source>
        <dbReference type="EMBL" id="OIR21539.1"/>
    </source>
</evidence>
<feature type="domain" description="AAA+ ATPase" evidence="9">
    <location>
        <begin position="38"/>
        <end position="178"/>
    </location>
</feature>
<gene>
    <name evidence="7" type="primary">rfcL</name>
    <name evidence="10" type="ORF">BET99_02225</name>
</gene>
<keyword evidence="4 7" id="KW-0547">Nucleotide-binding</keyword>
<dbReference type="HAMAP" id="MF_01508">
    <property type="entry name" value="RfcL"/>
    <property type="match status" value="1"/>
</dbReference>
<proteinExistence type="inferred from homology"/>
<evidence type="ECO:0000256" key="5">
    <source>
        <dbReference type="ARBA" id="ARBA00022840"/>
    </source>
</evidence>
<comment type="subunit">
    <text evidence="7">Heteromultimer composed of small subunits (RfcS) and large subunits (RfcL).</text>
</comment>
<evidence type="ECO:0000256" key="3">
    <source>
        <dbReference type="ARBA" id="ARBA00022705"/>
    </source>
</evidence>
<reference evidence="10 11" key="1">
    <citation type="submission" date="2016-08" db="EMBL/GenBank/DDBJ databases">
        <title>New Insights into Marine Group III Euryarchaeota, from dark to light.</title>
        <authorList>
            <person name="Haro-Moreno J.M."/>
            <person name="Rodriguez-Valera F."/>
            <person name="Lopez-Garcia P."/>
            <person name="Moreira D."/>
            <person name="Martin-Cuadrado A.B."/>
        </authorList>
    </citation>
    <scope>NUCLEOTIDE SEQUENCE [LARGE SCALE GENOMIC DNA]</scope>
    <source>
        <strain evidence="10">CG-Epi2</strain>
    </source>
</reference>
<dbReference type="NCBIfam" id="NF003229">
    <property type="entry name" value="PRK04195.1-5"/>
    <property type="match status" value="1"/>
</dbReference>
<dbReference type="InterPro" id="IPR003593">
    <property type="entry name" value="AAA+_ATPase"/>
</dbReference>
<dbReference type="InterPro" id="IPR023935">
    <property type="entry name" value="Rep_factor-C_lsu"/>
</dbReference>
<keyword evidence="5 7" id="KW-0067">ATP-binding</keyword>
<accession>A0A1J5TN16</accession>
<dbReference type="InterPro" id="IPR027417">
    <property type="entry name" value="P-loop_NTPase"/>
</dbReference>
<name>A0A1J5TN16_9ARCH</name>
<dbReference type="Gene3D" id="3.40.50.300">
    <property type="entry name" value="P-loop containing nucleotide triphosphate hydrolases"/>
    <property type="match status" value="1"/>
</dbReference>
<protein>
    <recommendedName>
        <fullName evidence="2 7">Replication factor C large subunit</fullName>
        <shortName evidence="7">RFC large subunit</shortName>
    </recommendedName>
    <alternativeName>
        <fullName evidence="6 7">Clamp loader large subunit</fullName>
    </alternativeName>
</protein>
<dbReference type="PANTHER" id="PTHR23389:SF6">
    <property type="entry name" value="REPLICATION FACTOR C SUBUNIT 1"/>
    <property type="match status" value="1"/>
</dbReference>
<dbReference type="AlphaFoldDB" id="A0A1J5TN16"/>
<evidence type="ECO:0000313" key="11">
    <source>
        <dbReference type="Proteomes" id="UP000183615"/>
    </source>
</evidence>
<evidence type="ECO:0000256" key="7">
    <source>
        <dbReference type="HAMAP-Rule" id="MF_01508"/>
    </source>
</evidence>
<comment type="caution">
    <text evidence="10">The sequence shown here is derived from an EMBL/GenBank/DDBJ whole genome shotgun (WGS) entry which is preliminary data.</text>
</comment>
<dbReference type="Pfam" id="PF00004">
    <property type="entry name" value="AAA"/>
    <property type="match status" value="1"/>
</dbReference>
<comment type="similarity">
    <text evidence="1 7">Belongs to the activator 1 small subunits family. RfcL subfamily.</text>
</comment>
<evidence type="ECO:0000256" key="4">
    <source>
        <dbReference type="ARBA" id="ARBA00022741"/>
    </source>
</evidence>
<feature type="compositionally biased region" description="Basic and acidic residues" evidence="8">
    <location>
        <begin position="460"/>
        <end position="479"/>
    </location>
</feature>
<keyword evidence="3 7" id="KW-0235">DNA replication</keyword>
<feature type="region of interest" description="Disordered" evidence="8">
    <location>
        <begin position="459"/>
        <end position="479"/>
    </location>
</feature>
<dbReference type="SUPFAM" id="SSF52540">
    <property type="entry name" value="P-loop containing nucleoside triphosphate hydrolases"/>
    <property type="match status" value="1"/>
</dbReference>
<dbReference type="Pfam" id="PF21960">
    <property type="entry name" value="RCF1-5-like_lid"/>
    <property type="match status" value="1"/>
</dbReference>
<dbReference type="SMART" id="SM00382">
    <property type="entry name" value="AAA"/>
    <property type="match status" value="1"/>
</dbReference>
<evidence type="ECO:0000256" key="6">
    <source>
        <dbReference type="ARBA" id="ARBA00032141"/>
    </source>
</evidence>
<dbReference type="GO" id="GO:0006260">
    <property type="term" value="P:DNA replication"/>
    <property type="evidence" value="ECO:0007669"/>
    <property type="project" value="UniProtKB-UniRule"/>
</dbReference>
<evidence type="ECO:0000259" key="9">
    <source>
        <dbReference type="SMART" id="SM00382"/>
    </source>
</evidence>
<evidence type="ECO:0000256" key="1">
    <source>
        <dbReference type="ARBA" id="ARBA00006878"/>
    </source>
</evidence>
<dbReference type="Proteomes" id="UP000183615">
    <property type="component" value="Unassembled WGS sequence"/>
</dbReference>
<dbReference type="Gene3D" id="1.10.8.60">
    <property type="match status" value="1"/>
</dbReference>
<dbReference type="CDD" id="cd18140">
    <property type="entry name" value="HLD_clamp_RFC"/>
    <property type="match status" value="1"/>
</dbReference>
<evidence type="ECO:0000256" key="2">
    <source>
        <dbReference type="ARBA" id="ARBA00014793"/>
    </source>
</evidence>
<comment type="function">
    <text evidence="7">Part of the RFC clamp loader complex which loads the PCNA sliding clamp onto DNA.</text>
</comment>
<feature type="binding site" evidence="7">
    <location>
        <begin position="46"/>
        <end position="53"/>
    </location>
    <ligand>
        <name>ATP</name>
        <dbReference type="ChEBI" id="CHEBI:30616"/>
    </ligand>
</feature>
<dbReference type="InterPro" id="IPR003959">
    <property type="entry name" value="ATPase_AAA_core"/>
</dbReference>
<dbReference type="PANTHER" id="PTHR23389">
    <property type="entry name" value="CHROMOSOME TRANSMISSION FIDELITY FACTOR 18"/>
    <property type="match status" value="1"/>
</dbReference>
<dbReference type="EMBL" id="MIYZ01000040">
    <property type="protein sequence ID" value="OIR21539.1"/>
    <property type="molecule type" value="Genomic_DNA"/>
</dbReference>
<organism evidence="10 11">
    <name type="scientific">Marine Group III euryarchaeote CG-Epi2</name>
    <dbReference type="NCBI Taxonomy" id="1888996"/>
    <lineage>
        <taxon>Archaea</taxon>
        <taxon>Methanobacteriati</taxon>
        <taxon>Thermoplasmatota</taxon>
        <taxon>Thermoplasmata</taxon>
        <taxon>Candidatus Thermoprofundales</taxon>
    </lineage>
</organism>
<dbReference type="GO" id="GO:0003689">
    <property type="term" value="F:DNA clamp loader activity"/>
    <property type="evidence" value="ECO:0007669"/>
    <property type="project" value="UniProtKB-UniRule"/>
</dbReference>
<sequence length="479" mass="53798">MESWAEKYRPNSLSEIIGNTKTISQLQNWAGSWGEKMTKKGVILSGPPGCGKTSAAIALAKDMGWEIIELNASDARSGNVIEGTALRAGLFQTFGVNGLSDRNLILLDEADNLYERAQQSKNKTKNYSDRGGKKAISKTLEMTKQPVIITVNDLYNLTKGTGAKIKRLALNLKFQRPSAVSVSMVLNKVCEKENLKIDEETIRSMADAAKGDLRGAINDLQSISEGNKVINKDDYEKLDSRDRESEMFDALNIIFNSDNYIEPRKAIFDLHEQPRDVATWISDNIPIVYKHPNDIERAYDRVAYADLLLARVSKTQNYGLWGYASEMMSSGVALAKSHPTSGRRLQFPSWIRKMGASRFKRAYRNSLAKKIGGVTHLSIKESKMEQLAVISAVCKSDASKAAKITGKMDLNENELAILMDMEKKDKRISLIMEESQQYRQEREVVTLDYRAIEIEEVEEKEPTKITPKSDSKQKSLFEF</sequence>
<dbReference type="CDD" id="cd00009">
    <property type="entry name" value="AAA"/>
    <property type="match status" value="1"/>
</dbReference>